<evidence type="ECO:0000313" key="1">
    <source>
        <dbReference type="EMBL" id="MCG2614896.1"/>
    </source>
</evidence>
<sequence length="113" mass="12656">MKKVIKPEEKEFVAPTKAEDFNGEKTIEHTYPNGSKVIFVLLKKDRIARIREGKGSDVEKANMEAGGDQAKYMTAMMAATVTIDGENVNMFELREGPMSDFISIQTSFAMLNF</sequence>
<dbReference type="Proteomes" id="UP001165367">
    <property type="component" value="Unassembled WGS sequence"/>
</dbReference>
<keyword evidence="2" id="KW-1185">Reference proteome</keyword>
<accession>A0ABS9KRF0</accession>
<reference evidence="1" key="1">
    <citation type="submission" date="2022-01" db="EMBL/GenBank/DDBJ databases">
        <authorList>
            <person name="Jo J.-H."/>
            <person name="Im W.-T."/>
        </authorList>
    </citation>
    <scope>NUCLEOTIDE SEQUENCE</scope>
    <source>
        <strain evidence="1">NA20</strain>
    </source>
</reference>
<name>A0ABS9KRF0_9BACT</name>
<gene>
    <name evidence="1" type="ORF">LZZ85_11410</name>
</gene>
<dbReference type="RefSeq" id="WP_237871738.1">
    <property type="nucleotide sequence ID" value="NZ_JAKLTR010000006.1"/>
</dbReference>
<protein>
    <submittedName>
        <fullName evidence="1">Uncharacterized protein</fullName>
    </submittedName>
</protein>
<proteinExistence type="predicted"/>
<evidence type="ECO:0000313" key="2">
    <source>
        <dbReference type="Proteomes" id="UP001165367"/>
    </source>
</evidence>
<comment type="caution">
    <text evidence="1">The sequence shown here is derived from an EMBL/GenBank/DDBJ whole genome shotgun (WGS) entry which is preliminary data.</text>
</comment>
<organism evidence="1 2">
    <name type="scientific">Terrimonas ginsenosidimutans</name>
    <dbReference type="NCBI Taxonomy" id="2908004"/>
    <lineage>
        <taxon>Bacteria</taxon>
        <taxon>Pseudomonadati</taxon>
        <taxon>Bacteroidota</taxon>
        <taxon>Chitinophagia</taxon>
        <taxon>Chitinophagales</taxon>
        <taxon>Chitinophagaceae</taxon>
        <taxon>Terrimonas</taxon>
    </lineage>
</organism>
<dbReference type="EMBL" id="JAKLTR010000006">
    <property type="protein sequence ID" value="MCG2614896.1"/>
    <property type="molecule type" value="Genomic_DNA"/>
</dbReference>